<organism evidence="13 14">
    <name type="scientific">Alcaligenes xylosoxydans xylosoxydans</name>
    <name type="common">Achromobacter xylosoxidans</name>
    <dbReference type="NCBI Taxonomy" id="85698"/>
    <lineage>
        <taxon>Bacteria</taxon>
        <taxon>Pseudomonadati</taxon>
        <taxon>Pseudomonadota</taxon>
        <taxon>Betaproteobacteria</taxon>
        <taxon>Burkholderiales</taxon>
        <taxon>Alcaligenaceae</taxon>
        <taxon>Achromobacter</taxon>
    </lineage>
</organism>
<keyword evidence="7" id="KW-0972">Capsule biogenesis/degradation</keyword>
<dbReference type="PROSITE" id="PS51012">
    <property type="entry name" value="ABC_TM2"/>
    <property type="match status" value="1"/>
</dbReference>
<evidence type="ECO:0000256" key="4">
    <source>
        <dbReference type="ARBA" id="ARBA00022475"/>
    </source>
</evidence>
<comment type="subcellular location">
    <subcellularLocation>
        <location evidence="11">Cell inner membrane</location>
        <topology evidence="11">Multi-pass membrane protein</topology>
    </subcellularLocation>
    <subcellularLocation>
        <location evidence="1">Cell membrane</location>
        <topology evidence="1">Multi-pass membrane protein</topology>
    </subcellularLocation>
</comment>
<comment type="similarity">
    <text evidence="2 11">Belongs to the ABC-2 integral membrane protein family.</text>
</comment>
<keyword evidence="4 11" id="KW-1003">Cell membrane</keyword>
<dbReference type="GO" id="GO:0043190">
    <property type="term" value="C:ATP-binding cassette (ABC) transporter complex"/>
    <property type="evidence" value="ECO:0007669"/>
    <property type="project" value="InterPro"/>
</dbReference>
<protein>
    <recommendedName>
        <fullName evidence="11">Transport permease protein</fullName>
    </recommendedName>
</protein>
<evidence type="ECO:0000256" key="11">
    <source>
        <dbReference type="RuleBase" id="RU361157"/>
    </source>
</evidence>
<keyword evidence="8 11" id="KW-1133">Transmembrane helix</keyword>
<evidence type="ECO:0000256" key="10">
    <source>
        <dbReference type="ARBA" id="ARBA00023136"/>
    </source>
</evidence>
<dbReference type="AlphaFoldDB" id="A0A1R1K0R4"/>
<feature type="transmembrane region" description="Helical" evidence="11">
    <location>
        <begin position="151"/>
        <end position="175"/>
    </location>
</feature>
<evidence type="ECO:0000256" key="2">
    <source>
        <dbReference type="ARBA" id="ARBA00007783"/>
    </source>
</evidence>
<dbReference type="PANTHER" id="PTHR30413:SF10">
    <property type="entry name" value="CAPSULE POLYSACCHARIDE EXPORT INNER-MEMBRANE PROTEIN CTRC"/>
    <property type="match status" value="1"/>
</dbReference>
<feature type="transmembrane region" description="Helical" evidence="11">
    <location>
        <begin position="116"/>
        <end position="145"/>
    </location>
</feature>
<dbReference type="EMBL" id="MJMN01000001">
    <property type="protein sequence ID" value="OMG93032.1"/>
    <property type="molecule type" value="Genomic_DNA"/>
</dbReference>
<dbReference type="GO" id="GO:0140359">
    <property type="term" value="F:ABC-type transporter activity"/>
    <property type="evidence" value="ECO:0007669"/>
    <property type="project" value="InterPro"/>
</dbReference>
<feature type="domain" description="ABC transmembrane type-2" evidence="12">
    <location>
        <begin position="39"/>
        <end position="264"/>
    </location>
</feature>
<dbReference type="PANTHER" id="PTHR30413">
    <property type="entry name" value="INNER MEMBRANE TRANSPORT PERMEASE"/>
    <property type="match status" value="1"/>
</dbReference>
<sequence length="272" mass="30499">MQRNSGSPVSLAKSFWHNRGLIKALVKRDVLGRYKGSFLGIVWSFFNPVFMLLVYTFMFSVVFKSRWPGGSESKTQFAIILFAGLMVFNLFAEVINRAPSLILANANYVKKVIFPLEILPVVALGAALFHFLISMSVWLLFYLIFLGIPPATALLLPIIVFPLLLLTLGITWILASLGVFLRDVGQVISILTMALMFLSPIFYPISALPAQYQEFMVMNPMTPVVEAVRNALIWGQAPDWMLYGAYTLIAAVIAWVGFAWFQKMRKGFADVL</sequence>
<keyword evidence="3 11" id="KW-0813">Transport</keyword>
<evidence type="ECO:0000313" key="14">
    <source>
        <dbReference type="Proteomes" id="UP000187251"/>
    </source>
</evidence>
<reference evidence="13 14" key="1">
    <citation type="submission" date="2016-09" db="EMBL/GenBank/DDBJ databases">
        <title>Phylogenomics of Achromobacter.</title>
        <authorList>
            <person name="Jeukens J."/>
            <person name="Freschi L."/>
            <person name="Vincent A.T."/>
            <person name="Emond-Rheault J.-G."/>
            <person name="Kukavica-Ibrulj I."/>
            <person name="Charette S.J."/>
            <person name="Levesque R.C."/>
        </authorList>
    </citation>
    <scope>NUCLEOTIDE SEQUENCE [LARGE SCALE GENOMIC DNA]</scope>
    <source>
        <strain evidence="13 14">AUS488</strain>
    </source>
</reference>
<evidence type="ECO:0000256" key="6">
    <source>
        <dbReference type="ARBA" id="ARBA00022692"/>
    </source>
</evidence>
<keyword evidence="9" id="KW-0625">Polysaccharide transport</keyword>
<evidence type="ECO:0000256" key="1">
    <source>
        <dbReference type="ARBA" id="ARBA00004651"/>
    </source>
</evidence>
<feature type="transmembrane region" description="Helical" evidence="11">
    <location>
        <begin position="240"/>
        <end position="261"/>
    </location>
</feature>
<gene>
    <name evidence="13" type="ORF">BIZ92_01495</name>
</gene>
<dbReference type="GO" id="GO:0015920">
    <property type="term" value="P:lipopolysaccharide transport"/>
    <property type="evidence" value="ECO:0007669"/>
    <property type="project" value="TreeGrafter"/>
</dbReference>
<feature type="transmembrane region" description="Helical" evidence="11">
    <location>
        <begin position="75"/>
        <end position="95"/>
    </location>
</feature>
<proteinExistence type="inferred from homology"/>
<dbReference type="PRINTS" id="PR00164">
    <property type="entry name" value="ABC2TRNSPORT"/>
</dbReference>
<evidence type="ECO:0000256" key="8">
    <source>
        <dbReference type="ARBA" id="ARBA00022989"/>
    </source>
</evidence>
<evidence type="ECO:0000256" key="9">
    <source>
        <dbReference type="ARBA" id="ARBA00023047"/>
    </source>
</evidence>
<keyword evidence="10 11" id="KW-0472">Membrane</keyword>
<dbReference type="Proteomes" id="UP000187251">
    <property type="component" value="Unassembled WGS sequence"/>
</dbReference>
<dbReference type="InterPro" id="IPR000412">
    <property type="entry name" value="ABC_2_transport"/>
</dbReference>
<evidence type="ECO:0000256" key="3">
    <source>
        <dbReference type="ARBA" id="ARBA00022448"/>
    </source>
</evidence>
<dbReference type="InterPro" id="IPR047817">
    <property type="entry name" value="ABC2_TM_bact-type"/>
</dbReference>
<dbReference type="OrthoDB" id="9786910at2"/>
<evidence type="ECO:0000256" key="5">
    <source>
        <dbReference type="ARBA" id="ARBA00022597"/>
    </source>
</evidence>
<feature type="transmembrane region" description="Helical" evidence="11">
    <location>
        <begin position="38"/>
        <end position="63"/>
    </location>
</feature>
<evidence type="ECO:0000259" key="12">
    <source>
        <dbReference type="PROSITE" id="PS51012"/>
    </source>
</evidence>
<keyword evidence="6 11" id="KW-0812">Transmembrane</keyword>
<name>A0A1R1K0R4_ALCXX</name>
<dbReference type="InterPro" id="IPR013525">
    <property type="entry name" value="ABC2_TM"/>
</dbReference>
<feature type="transmembrane region" description="Helical" evidence="11">
    <location>
        <begin position="187"/>
        <end position="206"/>
    </location>
</feature>
<dbReference type="Pfam" id="PF01061">
    <property type="entry name" value="ABC2_membrane"/>
    <property type="match status" value="1"/>
</dbReference>
<evidence type="ECO:0000313" key="13">
    <source>
        <dbReference type="EMBL" id="OMG93032.1"/>
    </source>
</evidence>
<accession>A0A1R1K0R4</accession>
<dbReference type="GO" id="GO:0015774">
    <property type="term" value="P:polysaccharide transport"/>
    <property type="evidence" value="ECO:0007669"/>
    <property type="project" value="UniProtKB-KW"/>
</dbReference>
<keyword evidence="5" id="KW-0762">Sugar transport</keyword>
<comment type="caution">
    <text evidence="13">The sequence shown here is derived from an EMBL/GenBank/DDBJ whole genome shotgun (WGS) entry which is preliminary data.</text>
</comment>
<dbReference type="RefSeq" id="WP_076407884.1">
    <property type="nucleotide sequence ID" value="NZ_MJMN01000001.1"/>
</dbReference>
<evidence type="ECO:0000256" key="7">
    <source>
        <dbReference type="ARBA" id="ARBA00022903"/>
    </source>
</evidence>